<dbReference type="Gene3D" id="3.30.70.270">
    <property type="match status" value="1"/>
</dbReference>
<evidence type="ECO:0000256" key="2">
    <source>
        <dbReference type="ARBA" id="ARBA00022679"/>
    </source>
</evidence>
<dbReference type="InterPro" id="IPR000123">
    <property type="entry name" value="Reverse_transcriptase_msDNA"/>
</dbReference>
<dbReference type="RefSeq" id="WP_105745955.1">
    <property type="nucleotide sequence ID" value="NZ_PVBR01000043.1"/>
</dbReference>
<organism evidence="11 12">
    <name type="scientific">Phyllobacterium phragmitis</name>
    <dbReference type="NCBI Taxonomy" id="2670329"/>
    <lineage>
        <taxon>Bacteria</taxon>
        <taxon>Pseudomonadati</taxon>
        <taxon>Pseudomonadota</taxon>
        <taxon>Alphaproteobacteria</taxon>
        <taxon>Hyphomicrobiales</taxon>
        <taxon>Phyllobacteriaceae</taxon>
        <taxon>Phyllobacterium</taxon>
    </lineage>
</organism>
<gene>
    <name evidence="11" type="primary">ltrA</name>
    <name evidence="11" type="ORF">C5748_26505</name>
</gene>
<dbReference type="NCBIfam" id="TIGR04416">
    <property type="entry name" value="group_II_RT_mat"/>
    <property type="match status" value="1"/>
</dbReference>
<keyword evidence="2" id="KW-0808">Transferase</keyword>
<dbReference type="Pfam" id="PF08388">
    <property type="entry name" value="GIIM"/>
    <property type="match status" value="1"/>
</dbReference>
<sequence length="412" mass="47625">MFKAKPFNITKEQVWRAFKKVRHRGEGTGVDNQTWDAFDASLSKHLYRVWNRMSSGSYMPPPVRMVEIPKAGGGVRPLGIPTVSDRIAQAVVAQELEALLEPLFHEDSYGYRPSRSAHDAIAKARKRCWQRDWVVDVDIKSFFDTLDHDLLMKAVRHHVSEPWMLLYIQRWLTAPVQHPDGRLEKRTAGVPQGGVISPLLANLYLHYAFDLWMAREHPDLGFERYADDIVVHVRSQAEAELFKSALTERFRECGLTVHPEKTQIVYCRDETRTAAYARTGFTFLGYDFRARRTLKQGRLCSNFSPAIAKKAVARLRGVMRTWRLHMAVTLDLAQVAKRINPALKGWLAYYGKFRPADMSAVFYVLNSRLVKWARRKYKNFRYNGDMARAWVKEQAVRTPKLFAHWQAGFVIV</sequence>
<dbReference type="SUPFAM" id="SSF56672">
    <property type="entry name" value="DNA/RNA polymerases"/>
    <property type="match status" value="1"/>
</dbReference>
<comment type="caution">
    <text evidence="11">The sequence shown here is derived from an EMBL/GenBank/DDBJ whole genome shotgun (WGS) entry which is preliminary data.</text>
</comment>
<dbReference type="Proteomes" id="UP000239434">
    <property type="component" value="Unassembled WGS sequence"/>
</dbReference>
<keyword evidence="7" id="KW-0051">Antiviral defense</keyword>
<comment type="catalytic activity">
    <reaction evidence="9">
        <text>DNA(n) + a 2'-deoxyribonucleoside 5'-triphosphate = DNA(n+1) + diphosphate</text>
        <dbReference type="Rhea" id="RHEA:22508"/>
        <dbReference type="Rhea" id="RHEA-COMP:17339"/>
        <dbReference type="Rhea" id="RHEA-COMP:17340"/>
        <dbReference type="ChEBI" id="CHEBI:33019"/>
        <dbReference type="ChEBI" id="CHEBI:61560"/>
        <dbReference type="ChEBI" id="CHEBI:173112"/>
        <dbReference type="EC" id="2.7.7.49"/>
    </reaction>
</comment>
<dbReference type="CDD" id="cd01651">
    <property type="entry name" value="RT_G2_intron"/>
    <property type="match status" value="1"/>
</dbReference>
<dbReference type="InterPro" id="IPR013597">
    <property type="entry name" value="Mat_intron_G2"/>
</dbReference>
<evidence type="ECO:0000256" key="1">
    <source>
        <dbReference type="ARBA" id="ARBA00012493"/>
    </source>
</evidence>
<evidence type="ECO:0000256" key="6">
    <source>
        <dbReference type="ARBA" id="ARBA00022918"/>
    </source>
</evidence>
<protein>
    <recommendedName>
        <fullName evidence="1">RNA-directed DNA polymerase</fullName>
        <ecNumber evidence="1">2.7.7.49</ecNumber>
    </recommendedName>
</protein>
<dbReference type="InterPro" id="IPR043502">
    <property type="entry name" value="DNA/RNA_pol_sf"/>
</dbReference>
<comment type="similarity">
    <text evidence="8">Belongs to the bacterial reverse transcriptase family.</text>
</comment>
<keyword evidence="4" id="KW-0479">Metal-binding</keyword>
<dbReference type="PROSITE" id="PS50878">
    <property type="entry name" value="RT_POL"/>
    <property type="match status" value="1"/>
</dbReference>
<accession>A0A2S9IJ21</accession>
<evidence type="ECO:0000256" key="3">
    <source>
        <dbReference type="ARBA" id="ARBA00022695"/>
    </source>
</evidence>
<dbReference type="GO" id="GO:0003723">
    <property type="term" value="F:RNA binding"/>
    <property type="evidence" value="ECO:0007669"/>
    <property type="project" value="InterPro"/>
</dbReference>
<evidence type="ECO:0000313" key="12">
    <source>
        <dbReference type="Proteomes" id="UP000239434"/>
    </source>
</evidence>
<dbReference type="InterPro" id="IPR000477">
    <property type="entry name" value="RT_dom"/>
</dbReference>
<dbReference type="InterPro" id="IPR030931">
    <property type="entry name" value="Group_II_RT_mat"/>
</dbReference>
<keyword evidence="6 11" id="KW-0695">RNA-directed DNA polymerase</keyword>
<dbReference type="PRINTS" id="PR00866">
    <property type="entry name" value="RNADNAPOLMS"/>
</dbReference>
<evidence type="ECO:0000313" key="11">
    <source>
        <dbReference type="EMBL" id="PRD40526.1"/>
    </source>
</evidence>
<evidence type="ECO:0000256" key="5">
    <source>
        <dbReference type="ARBA" id="ARBA00022842"/>
    </source>
</evidence>
<dbReference type="InterPro" id="IPR051083">
    <property type="entry name" value="GrpII_Intron_Splice-Mob/Def"/>
</dbReference>
<evidence type="ECO:0000256" key="9">
    <source>
        <dbReference type="ARBA" id="ARBA00048173"/>
    </source>
</evidence>
<dbReference type="EMBL" id="PVBR01000043">
    <property type="protein sequence ID" value="PRD40526.1"/>
    <property type="molecule type" value="Genomic_DNA"/>
</dbReference>
<dbReference type="GO" id="GO:0046872">
    <property type="term" value="F:metal ion binding"/>
    <property type="evidence" value="ECO:0007669"/>
    <property type="project" value="UniProtKB-KW"/>
</dbReference>
<dbReference type="GO" id="GO:0051607">
    <property type="term" value="P:defense response to virus"/>
    <property type="evidence" value="ECO:0007669"/>
    <property type="project" value="UniProtKB-KW"/>
</dbReference>
<dbReference type="EC" id="2.7.7.49" evidence="1"/>
<proteinExistence type="inferred from homology"/>
<dbReference type="AlphaFoldDB" id="A0A2S9IJ21"/>
<evidence type="ECO:0000256" key="8">
    <source>
        <dbReference type="ARBA" id="ARBA00034120"/>
    </source>
</evidence>
<feature type="domain" description="Reverse transcriptase" evidence="10">
    <location>
        <begin position="49"/>
        <end position="288"/>
    </location>
</feature>
<name>A0A2S9IJ21_9HYPH</name>
<evidence type="ECO:0000256" key="4">
    <source>
        <dbReference type="ARBA" id="ARBA00022723"/>
    </source>
</evidence>
<evidence type="ECO:0000256" key="7">
    <source>
        <dbReference type="ARBA" id="ARBA00023118"/>
    </source>
</evidence>
<evidence type="ECO:0000259" key="10">
    <source>
        <dbReference type="PROSITE" id="PS50878"/>
    </source>
</evidence>
<keyword evidence="3" id="KW-0548">Nucleotidyltransferase</keyword>
<reference evidence="11 12" key="1">
    <citation type="submission" date="2018-02" db="EMBL/GenBank/DDBJ databases">
        <title>The draft genome of Phyllobacterium sp. 1N-3.</title>
        <authorList>
            <person name="Liu L."/>
            <person name="Li L."/>
            <person name="Zhang X."/>
            <person name="Wang T."/>
            <person name="Liang L."/>
        </authorList>
    </citation>
    <scope>NUCLEOTIDE SEQUENCE [LARGE SCALE GENOMIC DNA]</scope>
    <source>
        <strain evidence="11 12">1N-3</strain>
    </source>
</reference>
<keyword evidence="12" id="KW-1185">Reference proteome</keyword>
<keyword evidence="5" id="KW-0460">Magnesium</keyword>
<dbReference type="PANTHER" id="PTHR34047">
    <property type="entry name" value="NUCLEAR INTRON MATURASE 1, MITOCHONDRIAL-RELATED"/>
    <property type="match status" value="1"/>
</dbReference>
<dbReference type="GO" id="GO:0003964">
    <property type="term" value="F:RNA-directed DNA polymerase activity"/>
    <property type="evidence" value="ECO:0007669"/>
    <property type="project" value="UniProtKB-KW"/>
</dbReference>
<dbReference type="InterPro" id="IPR043128">
    <property type="entry name" value="Rev_trsase/Diguanyl_cyclase"/>
</dbReference>
<dbReference type="Pfam" id="PF00078">
    <property type="entry name" value="RVT_1"/>
    <property type="match status" value="1"/>
</dbReference>
<dbReference type="PANTHER" id="PTHR34047:SF3">
    <property type="entry name" value="BLR2052 PROTEIN"/>
    <property type="match status" value="1"/>
</dbReference>